<dbReference type="OrthoDB" id="10499646at2759"/>
<dbReference type="AlphaFoldDB" id="A0A0M8ZY70"/>
<sequence length="66" mass="7213">MKNGTKGKTSTYVSVDIRNSHRLSSSSSSVCSSGDKRRQPATHGDERASVTRSRGIERSVCSWLQV</sequence>
<dbReference type="Proteomes" id="UP000053105">
    <property type="component" value="Unassembled WGS sequence"/>
</dbReference>
<keyword evidence="3" id="KW-1185">Reference proteome</keyword>
<reference evidence="2 3" key="1">
    <citation type="submission" date="2015-07" db="EMBL/GenBank/DDBJ databases">
        <title>The genome of Melipona quadrifasciata.</title>
        <authorList>
            <person name="Pan H."/>
            <person name="Kapheim K."/>
        </authorList>
    </citation>
    <scope>NUCLEOTIDE SEQUENCE [LARGE SCALE GENOMIC DNA]</scope>
    <source>
        <strain evidence="2">0111107301</strain>
        <tissue evidence="2">Whole body</tissue>
    </source>
</reference>
<feature type="compositionally biased region" description="Low complexity" evidence="1">
    <location>
        <begin position="24"/>
        <end position="33"/>
    </location>
</feature>
<proteinExistence type="predicted"/>
<feature type="compositionally biased region" description="Polar residues" evidence="1">
    <location>
        <begin position="1"/>
        <end position="13"/>
    </location>
</feature>
<dbReference type="EMBL" id="KQ435826">
    <property type="protein sequence ID" value="KOX72013.1"/>
    <property type="molecule type" value="Genomic_DNA"/>
</dbReference>
<gene>
    <name evidence="2" type="ORF">WN51_03161</name>
</gene>
<organism evidence="2 3">
    <name type="scientific">Melipona quadrifasciata</name>
    <dbReference type="NCBI Taxonomy" id="166423"/>
    <lineage>
        <taxon>Eukaryota</taxon>
        <taxon>Metazoa</taxon>
        <taxon>Ecdysozoa</taxon>
        <taxon>Arthropoda</taxon>
        <taxon>Hexapoda</taxon>
        <taxon>Insecta</taxon>
        <taxon>Pterygota</taxon>
        <taxon>Neoptera</taxon>
        <taxon>Endopterygota</taxon>
        <taxon>Hymenoptera</taxon>
        <taxon>Apocrita</taxon>
        <taxon>Aculeata</taxon>
        <taxon>Apoidea</taxon>
        <taxon>Anthophila</taxon>
        <taxon>Apidae</taxon>
        <taxon>Melipona</taxon>
    </lineage>
</organism>
<evidence type="ECO:0000313" key="3">
    <source>
        <dbReference type="Proteomes" id="UP000053105"/>
    </source>
</evidence>
<name>A0A0M8ZY70_9HYME</name>
<accession>A0A0M8ZY70</accession>
<feature type="compositionally biased region" description="Basic and acidic residues" evidence="1">
    <location>
        <begin position="34"/>
        <end position="55"/>
    </location>
</feature>
<feature type="region of interest" description="Disordered" evidence="1">
    <location>
        <begin position="1"/>
        <end position="55"/>
    </location>
</feature>
<evidence type="ECO:0000313" key="2">
    <source>
        <dbReference type="EMBL" id="KOX72013.1"/>
    </source>
</evidence>
<protein>
    <submittedName>
        <fullName evidence="2">Uncharacterized protein</fullName>
    </submittedName>
</protein>
<evidence type="ECO:0000256" key="1">
    <source>
        <dbReference type="SAM" id="MobiDB-lite"/>
    </source>
</evidence>